<evidence type="ECO:0000256" key="2">
    <source>
        <dbReference type="SAM" id="SignalP"/>
    </source>
</evidence>
<feature type="transmembrane region" description="Helical" evidence="1">
    <location>
        <begin position="61"/>
        <end position="81"/>
    </location>
</feature>
<evidence type="ECO:0000313" key="3">
    <source>
        <dbReference type="EMBL" id="EEW24943.1"/>
    </source>
</evidence>
<reference evidence="3 4" key="1">
    <citation type="submission" date="2009-08" db="EMBL/GenBank/DDBJ databases">
        <title>The draft genome of Rhodobacter sp. SW2.</title>
        <authorList>
            <consortium name="US DOE Joint Genome Institute (JGI-PGF)"/>
            <person name="Lucas S."/>
            <person name="Copeland A."/>
            <person name="Lapidus A."/>
            <person name="Glavina del Rio T."/>
            <person name="Tice H."/>
            <person name="Bruce D."/>
            <person name="Goodwin L."/>
            <person name="Pitluck S."/>
            <person name="Larimer F."/>
            <person name="Land M.L."/>
            <person name="Hauser L."/>
            <person name="Emerson D."/>
        </authorList>
    </citation>
    <scope>NUCLEOTIDE SEQUENCE [LARGE SCALE GENOMIC DNA]</scope>
    <source>
        <strain evidence="3 4">SW2</strain>
    </source>
</reference>
<feature type="transmembrane region" description="Helical" evidence="1">
    <location>
        <begin position="141"/>
        <end position="163"/>
    </location>
</feature>
<keyword evidence="2" id="KW-0732">Signal</keyword>
<feature type="transmembrane region" description="Helical" evidence="1">
    <location>
        <begin position="29"/>
        <end position="49"/>
    </location>
</feature>
<dbReference type="OrthoDB" id="9808192at2"/>
<keyword evidence="1" id="KW-0472">Membrane</keyword>
<keyword evidence="1" id="KW-1133">Transmembrane helix</keyword>
<comment type="caution">
    <text evidence="3">The sequence shown here is derived from an EMBL/GenBank/DDBJ whole genome shotgun (WGS) entry which is preliminary data.</text>
</comment>
<keyword evidence="4" id="KW-1185">Reference proteome</keyword>
<feature type="signal peptide" evidence="2">
    <location>
        <begin position="1"/>
        <end position="19"/>
    </location>
</feature>
<name>C8S271_9RHOB</name>
<evidence type="ECO:0000313" key="4">
    <source>
        <dbReference type="Proteomes" id="UP000010121"/>
    </source>
</evidence>
<accession>C8S271</accession>
<feature type="transmembrane region" description="Helical" evidence="1">
    <location>
        <begin position="87"/>
        <end position="105"/>
    </location>
</feature>
<dbReference type="RefSeq" id="WP_008030832.1">
    <property type="nucleotide sequence ID" value="NZ_ACYY01000013.1"/>
</dbReference>
<organism evidence="3 4">
    <name type="scientific">Rhodobacter ferrooxidans</name>
    <dbReference type="NCBI Taxonomy" id="371731"/>
    <lineage>
        <taxon>Bacteria</taxon>
        <taxon>Pseudomonadati</taxon>
        <taxon>Pseudomonadota</taxon>
        <taxon>Alphaproteobacteria</taxon>
        <taxon>Rhodobacterales</taxon>
        <taxon>Rhodobacter group</taxon>
        <taxon>Rhodobacter</taxon>
    </lineage>
</organism>
<feature type="transmembrane region" description="Helical" evidence="1">
    <location>
        <begin position="175"/>
        <end position="192"/>
    </location>
</feature>
<dbReference type="InterPro" id="IPR007038">
    <property type="entry name" value="HupE_UreJ"/>
</dbReference>
<dbReference type="Proteomes" id="UP000010121">
    <property type="component" value="Unassembled WGS sequence"/>
</dbReference>
<dbReference type="Pfam" id="PF04955">
    <property type="entry name" value="HupE_UreJ"/>
    <property type="match status" value="1"/>
</dbReference>
<dbReference type="STRING" id="371731.Rsw2DRAFT_2140"/>
<evidence type="ECO:0000256" key="1">
    <source>
        <dbReference type="SAM" id="Phobius"/>
    </source>
</evidence>
<dbReference type="EMBL" id="ACYY01000013">
    <property type="protein sequence ID" value="EEW24943.1"/>
    <property type="molecule type" value="Genomic_DNA"/>
</dbReference>
<keyword evidence="1" id="KW-0812">Transmembrane</keyword>
<feature type="transmembrane region" description="Helical" evidence="1">
    <location>
        <begin position="117"/>
        <end position="135"/>
    </location>
</feature>
<feature type="chain" id="PRO_5002990492" evidence="2">
    <location>
        <begin position="20"/>
        <end position="193"/>
    </location>
</feature>
<protein>
    <submittedName>
        <fullName evidence="3">HupE/UreJ protein</fullName>
    </submittedName>
</protein>
<gene>
    <name evidence="3" type="ORF">Rsw2DRAFT_2140</name>
</gene>
<sequence>MKKLTLSIALATLAGPALAHTGHGDAFGFAHGLAHPIGGADHLLAMLAVGLWSGFVLPQRFWLGAAAFMAAMVVGAGLAWSGIGLPLVEGGIVASVLVFGVIMLVSRKGQADWMTKASLAAIAVFAALHGQAHATEATGAVALYLGGFLISTAALHITGIVIARMVARSAQAGRVQQALGAAIAAAGAFLMVG</sequence>
<dbReference type="AlphaFoldDB" id="C8S271"/>
<proteinExistence type="predicted"/>
<dbReference type="PIRSF" id="PIRSF016919">
    <property type="entry name" value="HupE_UreJ"/>
    <property type="match status" value="1"/>
</dbReference>
<dbReference type="eggNOG" id="COG2370">
    <property type="taxonomic scope" value="Bacteria"/>
</dbReference>